<keyword evidence="8" id="KW-1185">Reference proteome</keyword>
<evidence type="ECO:0000256" key="1">
    <source>
        <dbReference type="ARBA" id="ARBA00001974"/>
    </source>
</evidence>
<dbReference type="InterPro" id="IPR012951">
    <property type="entry name" value="BBE"/>
</dbReference>
<keyword evidence="5" id="KW-0560">Oxidoreductase</keyword>
<dbReference type="AlphaFoldDB" id="A0A0D2GS65"/>
<keyword evidence="3" id="KW-0285">Flavoprotein</keyword>
<evidence type="ECO:0000259" key="6">
    <source>
        <dbReference type="PROSITE" id="PS51387"/>
    </source>
</evidence>
<dbReference type="Pfam" id="PF01565">
    <property type="entry name" value="FAD_binding_4"/>
    <property type="match status" value="1"/>
</dbReference>
<gene>
    <name evidence="7" type="ORF">Z517_04410</name>
</gene>
<sequence length="546" mass="62130">MDRAIEILRSANIPVFSPGGPKKEDEEYERSVATPNLLYRFSRPDCVIQPENAAQVQAIIKQAKSRRLKVTIKCAGHSYAGHSTAFRGISLDLRRMKNVKLDAKLETVTMESGCQWGDVYKTLINNRRKGNGLIINGGRCPPVGVSGFIMGGGLGPFTRSFGMGSDTLMEATVVTAEGDQVTVHENHPRDSREGMLFWALRGAGGGNFGVLVSMKLKVQRLSNRDGVVVAGRYQWFPDAENMASLIPTMNAFYTTDWPKKITIDSTWLCDLRQNTGDGIRFLTYFDGNKDEFNNLIDKHIKHADLAKQLKRRSLPEESTRFLHETLVAQWSEETVRSFPTNKTYSIYSSFVFTNDATTIENLTAIIKKEMETFRRLYSGEKVEFLVTWIHAGGKAMEKQPSETAFFWRQAVYHAYVTLEWEDKWMERDMRGFLGKVKKELRPYSLGKQAAFVNFPDGILAKGVYERAYFGDNRHELRRVKELWDKDNFFDWDQGVQLPGRAVDDPDADVDMLNDEDFTDSIAREQWKVYESKNVMADLDDLTKGGF</sequence>
<dbReference type="OrthoDB" id="407275at2759"/>
<dbReference type="GO" id="GO:0016491">
    <property type="term" value="F:oxidoreductase activity"/>
    <property type="evidence" value="ECO:0007669"/>
    <property type="project" value="UniProtKB-KW"/>
</dbReference>
<dbReference type="Pfam" id="PF08031">
    <property type="entry name" value="BBE"/>
    <property type="match status" value="1"/>
</dbReference>
<evidence type="ECO:0000256" key="4">
    <source>
        <dbReference type="ARBA" id="ARBA00022827"/>
    </source>
</evidence>
<feature type="domain" description="FAD-binding PCMH-type" evidence="6">
    <location>
        <begin position="40"/>
        <end position="221"/>
    </location>
</feature>
<accession>A0A0D2GS65</accession>
<dbReference type="InterPro" id="IPR016166">
    <property type="entry name" value="FAD-bd_PCMH"/>
</dbReference>
<dbReference type="Gene3D" id="3.30.465.10">
    <property type="match status" value="1"/>
</dbReference>
<dbReference type="InterPro" id="IPR016167">
    <property type="entry name" value="FAD-bd_PCMH_sub1"/>
</dbReference>
<dbReference type="Gene3D" id="3.40.462.20">
    <property type="match status" value="1"/>
</dbReference>
<comment type="cofactor">
    <cofactor evidence="1">
        <name>FAD</name>
        <dbReference type="ChEBI" id="CHEBI:57692"/>
    </cofactor>
</comment>
<dbReference type="SUPFAM" id="SSF56176">
    <property type="entry name" value="FAD-binding/transporter-associated domain-like"/>
    <property type="match status" value="1"/>
</dbReference>
<reference evidence="7 8" key="1">
    <citation type="submission" date="2015-01" db="EMBL/GenBank/DDBJ databases">
        <title>The Genome Sequence of Fonsecaea pedrosoi CBS 271.37.</title>
        <authorList>
            <consortium name="The Broad Institute Genomics Platform"/>
            <person name="Cuomo C."/>
            <person name="de Hoog S."/>
            <person name="Gorbushina A."/>
            <person name="Stielow B."/>
            <person name="Teixiera M."/>
            <person name="Abouelleil A."/>
            <person name="Chapman S.B."/>
            <person name="Priest M."/>
            <person name="Young S.K."/>
            <person name="Wortman J."/>
            <person name="Nusbaum C."/>
            <person name="Birren B."/>
        </authorList>
    </citation>
    <scope>NUCLEOTIDE SEQUENCE [LARGE SCALE GENOMIC DNA]</scope>
    <source>
        <strain evidence="7 8">CBS 271.37</strain>
    </source>
</reference>
<dbReference type="InterPro" id="IPR050416">
    <property type="entry name" value="FAD-linked_Oxidoreductase"/>
</dbReference>
<dbReference type="PANTHER" id="PTHR42973">
    <property type="entry name" value="BINDING OXIDOREDUCTASE, PUTATIVE (AFU_ORTHOLOGUE AFUA_1G17690)-RELATED"/>
    <property type="match status" value="1"/>
</dbReference>
<dbReference type="HOGENOM" id="CLU_018354_10_2_1"/>
<dbReference type="GeneID" id="25303900"/>
<dbReference type="InterPro" id="IPR036318">
    <property type="entry name" value="FAD-bd_PCMH-like_sf"/>
</dbReference>
<dbReference type="InterPro" id="IPR016169">
    <property type="entry name" value="FAD-bd_PCMH_sub2"/>
</dbReference>
<dbReference type="PROSITE" id="PS51387">
    <property type="entry name" value="FAD_PCMH"/>
    <property type="match status" value="1"/>
</dbReference>
<organism evidence="7 8">
    <name type="scientific">Fonsecaea pedrosoi CBS 271.37</name>
    <dbReference type="NCBI Taxonomy" id="1442368"/>
    <lineage>
        <taxon>Eukaryota</taxon>
        <taxon>Fungi</taxon>
        <taxon>Dikarya</taxon>
        <taxon>Ascomycota</taxon>
        <taxon>Pezizomycotina</taxon>
        <taxon>Eurotiomycetes</taxon>
        <taxon>Chaetothyriomycetidae</taxon>
        <taxon>Chaetothyriales</taxon>
        <taxon>Herpotrichiellaceae</taxon>
        <taxon>Fonsecaea</taxon>
    </lineage>
</organism>
<dbReference type="Proteomes" id="UP000053029">
    <property type="component" value="Unassembled WGS sequence"/>
</dbReference>
<dbReference type="STRING" id="1442368.A0A0D2GS65"/>
<evidence type="ECO:0000256" key="5">
    <source>
        <dbReference type="ARBA" id="ARBA00023002"/>
    </source>
</evidence>
<dbReference type="GO" id="GO:0071949">
    <property type="term" value="F:FAD binding"/>
    <property type="evidence" value="ECO:0007669"/>
    <property type="project" value="InterPro"/>
</dbReference>
<dbReference type="PANTHER" id="PTHR42973:SF39">
    <property type="entry name" value="FAD-BINDING PCMH-TYPE DOMAIN-CONTAINING PROTEIN"/>
    <property type="match status" value="1"/>
</dbReference>
<dbReference type="InterPro" id="IPR006094">
    <property type="entry name" value="Oxid_FAD_bind_N"/>
</dbReference>
<name>A0A0D2GS65_9EURO</name>
<dbReference type="RefSeq" id="XP_013285193.1">
    <property type="nucleotide sequence ID" value="XM_013429739.1"/>
</dbReference>
<dbReference type="VEuPathDB" id="FungiDB:Z517_04410"/>
<comment type="similarity">
    <text evidence="2">Belongs to the oxygen-dependent FAD-linked oxidoreductase family.</text>
</comment>
<keyword evidence="4" id="KW-0274">FAD</keyword>
<dbReference type="EMBL" id="KN846971">
    <property type="protein sequence ID" value="KIW81385.1"/>
    <property type="molecule type" value="Genomic_DNA"/>
</dbReference>
<proteinExistence type="inferred from homology"/>
<evidence type="ECO:0000313" key="7">
    <source>
        <dbReference type="EMBL" id="KIW81385.1"/>
    </source>
</evidence>
<evidence type="ECO:0000256" key="3">
    <source>
        <dbReference type="ARBA" id="ARBA00022630"/>
    </source>
</evidence>
<evidence type="ECO:0000313" key="8">
    <source>
        <dbReference type="Proteomes" id="UP000053029"/>
    </source>
</evidence>
<protein>
    <recommendedName>
        <fullName evidence="6">FAD-binding PCMH-type domain-containing protein</fullName>
    </recommendedName>
</protein>
<dbReference type="Gene3D" id="3.30.43.10">
    <property type="entry name" value="Uridine Diphospho-n-acetylenolpyruvylglucosamine Reductase, domain 2"/>
    <property type="match status" value="1"/>
</dbReference>
<evidence type="ECO:0000256" key="2">
    <source>
        <dbReference type="ARBA" id="ARBA00005466"/>
    </source>
</evidence>